<protein>
    <submittedName>
        <fullName evidence="1">DNA polymerase III subunit delta</fullName>
    </submittedName>
</protein>
<dbReference type="RefSeq" id="WP_029511853.1">
    <property type="nucleotide sequence ID" value="NZ_CP022513.1"/>
</dbReference>
<dbReference type="PANTHER" id="PTHR11669">
    <property type="entry name" value="REPLICATION FACTOR C / DNA POLYMERASE III GAMMA-TAU SUBUNIT"/>
    <property type="match status" value="1"/>
</dbReference>
<organism evidence="1 2">
    <name type="scientific">Mesoplasma florum</name>
    <name type="common">Acholeplasma florum</name>
    <dbReference type="NCBI Taxonomy" id="2151"/>
    <lineage>
        <taxon>Bacteria</taxon>
        <taxon>Bacillati</taxon>
        <taxon>Mycoplasmatota</taxon>
        <taxon>Mollicutes</taxon>
        <taxon>Entomoplasmatales</taxon>
        <taxon>Entomoplasmataceae</taxon>
        <taxon>Mesoplasma</taxon>
    </lineage>
</organism>
<gene>
    <name evidence="1" type="ORF">CG003_03670</name>
</gene>
<name>A0A2R3P8D7_MESFO</name>
<dbReference type="InterPro" id="IPR050238">
    <property type="entry name" value="DNA_Rep/Repair_Clamp_Loader"/>
</dbReference>
<dbReference type="PANTHER" id="PTHR11669:SF8">
    <property type="entry name" value="DNA POLYMERASE III SUBUNIT DELTA"/>
    <property type="match status" value="1"/>
</dbReference>
<dbReference type="AlphaFoldDB" id="A0A2R3P8D7"/>
<reference evidence="1 2" key="1">
    <citation type="submission" date="2017-07" db="EMBL/GenBank/DDBJ databases">
        <title>Comparative genomic analysis of Mesoplasma florum.</title>
        <authorList>
            <person name="Baby V."/>
            <person name="Lachance J.-C."/>
            <person name="Gagnon J."/>
            <person name="Lucier J.-F."/>
            <person name="Matteau D."/>
            <person name="Knight T.F."/>
            <person name="Rodrigue S."/>
        </authorList>
    </citation>
    <scope>NUCLEOTIDE SEQUENCE [LARGE SCALE GENOMIC DNA]</scope>
    <source>
        <strain evidence="1 2">CnuA-2</strain>
    </source>
</reference>
<proteinExistence type="predicted"/>
<dbReference type="InterPro" id="IPR027417">
    <property type="entry name" value="P-loop_NTPase"/>
</dbReference>
<dbReference type="GO" id="GO:0006261">
    <property type="term" value="P:DNA-templated DNA replication"/>
    <property type="evidence" value="ECO:0007669"/>
    <property type="project" value="TreeGrafter"/>
</dbReference>
<evidence type="ECO:0000313" key="1">
    <source>
        <dbReference type="EMBL" id="AVN64731.1"/>
    </source>
</evidence>
<dbReference type="EMBL" id="CP022513">
    <property type="protein sequence ID" value="AVN64731.1"/>
    <property type="molecule type" value="Genomic_DNA"/>
</dbReference>
<accession>A0A2R3P8D7</accession>
<sequence>MKKREALEKFVEQLKNKKMFSSILISNDNQEALNDFANNLSRTIFCENLSTEKDSCDNCKRFENKSLSNFVVLGDGSLAINKNDVVELMQKFSLTTNEVNKFKVYVLSNAENLKNESANSLLKFIEEPPENTIAILLTKNKSQVLPTIRSRCKLIVLENENQDQSSKNIIEELLEKDKNSILLANTNLKKIDKSELIAMLEVAYNRTIIKKYLNVAEATLQLINDLKFTFQTNLAIDVFLIHISEVV</sequence>
<dbReference type="Proteomes" id="UP000239216">
    <property type="component" value="Chromosome"/>
</dbReference>
<dbReference type="Pfam" id="PF13177">
    <property type="entry name" value="DNA_pol3_delta2"/>
    <property type="match status" value="1"/>
</dbReference>
<evidence type="ECO:0000313" key="2">
    <source>
        <dbReference type="Proteomes" id="UP000239216"/>
    </source>
</evidence>
<dbReference type="SUPFAM" id="SSF52540">
    <property type="entry name" value="P-loop containing nucleoside triphosphate hydrolases"/>
    <property type="match status" value="1"/>
</dbReference>
<dbReference type="Gene3D" id="3.40.50.300">
    <property type="entry name" value="P-loop containing nucleotide triphosphate hydrolases"/>
    <property type="match status" value="1"/>
</dbReference>